<evidence type="ECO:0000313" key="4">
    <source>
        <dbReference type="Proteomes" id="UP000091857"/>
    </source>
</evidence>
<dbReference type="PANTHER" id="PTHR33659">
    <property type="entry name" value="PROTEIN, PUTATIVE-RELATED-RELATED"/>
    <property type="match status" value="1"/>
</dbReference>
<sequence>MAAASFKSLALVLLVAVLAAAGAASAQDLAPAPSPDQGAAYSLGMSGAVICSSLFFSMLALFKH</sequence>
<name>A0A2C9V7L4_MANES</name>
<keyword evidence="2" id="KW-0732">Signal</keyword>
<feature type="signal peptide" evidence="2">
    <location>
        <begin position="1"/>
        <end position="26"/>
    </location>
</feature>
<organism evidence="3 4">
    <name type="scientific">Manihot esculenta</name>
    <name type="common">Cassava</name>
    <name type="synonym">Jatropha manihot</name>
    <dbReference type="NCBI Taxonomy" id="3983"/>
    <lineage>
        <taxon>Eukaryota</taxon>
        <taxon>Viridiplantae</taxon>
        <taxon>Streptophyta</taxon>
        <taxon>Embryophyta</taxon>
        <taxon>Tracheophyta</taxon>
        <taxon>Spermatophyta</taxon>
        <taxon>Magnoliopsida</taxon>
        <taxon>eudicotyledons</taxon>
        <taxon>Gunneridae</taxon>
        <taxon>Pentapetalae</taxon>
        <taxon>rosids</taxon>
        <taxon>fabids</taxon>
        <taxon>Malpighiales</taxon>
        <taxon>Euphorbiaceae</taxon>
        <taxon>Crotonoideae</taxon>
        <taxon>Manihoteae</taxon>
        <taxon>Manihot</taxon>
    </lineage>
</organism>
<accession>A0A2C9V7L4</accession>
<comment type="caution">
    <text evidence="3">The sequence shown here is derived from an EMBL/GenBank/DDBJ whole genome shotgun (WGS) entry which is preliminary data.</text>
</comment>
<keyword evidence="1" id="KW-0812">Transmembrane</keyword>
<evidence type="ECO:0000256" key="2">
    <source>
        <dbReference type="SAM" id="SignalP"/>
    </source>
</evidence>
<keyword evidence="1" id="KW-0472">Membrane</keyword>
<feature type="transmembrane region" description="Helical" evidence="1">
    <location>
        <begin position="42"/>
        <end position="62"/>
    </location>
</feature>
<keyword evidence="4" id="KW-1185">Reference proteome</keyword>
<reference evidence="4" key="1">
    <citation type="journal article" date="2016" name="Nat. Biotechnol.">
        <title>Sequencing wild and cultivated cassava and related species reveals extensive interspecific hybridization and genetic diversity.</title>
        <authorList>
            <person name="Bredeson J.V."/>
            <person name="Lyons J.B."/>
            <person name="Prochnik S.E."/>
            <person name="Wu G.A."/>
            <person name="Ha C.M."/>
            <person name="Edsinger-Gonzales E."/>
            <person name="Grimwood J."/>
            <person name="Schmutz J."/>
            <person name="Rabbi I.Y."/>
            <person name="Egesi C."/>
            <person name="Nauluvula P."/>
            <person name="Lebot V."/>
            <person name="Ndunguru J."/>
            <person name="Mkamilo G."/>
            <person name="Bart R.S."/>
            <person name="Setter T.L."/>
            <person name="Gleadow R.M."/>
            <person name="Kulakow P."/>
            <person name="Ferguson M.E."/>
            <person name="Rounsley S."/>
            <person name="Rokhsar D.S."/>
        </authorList>
    </citation>
    <scope>NUCLEOTIDE SEQUENCE [LARGE SCALE GENOMIC DNA]</scope>
    <source>
        <strain evidence="4">cv. AM560-2</strain>
    </source>
</reference>
<keyword evidence="1" id="KW-1133">Transmembrane helix</keyword>
<dbReference type="Gramene" id="Manes.10G145100.1.v8.1">
    <property type="protein sequence ID" value="Manes.10G145100.1.v8.1.CDS.1"/>
    <property type="gene ID" value="Manes.10G145100.v8.1"/>
</dbReference>
<feature type="chain" id="PRO_5013288200" evidence="2">
    <location>
        <begin position="27"/>
        <end position="64"/>
    </location>
</feature>
<dbReference type="Proteomes" id="UP000091857">
    <property type="component" value="Chromosome 10"/>
</dbReference>
<evidence type="ECO:0000313" key="3">
    <source>
        <dbReference type="EMBL" id="OAY40048.1"/>
    </source>
</evidence>
<proteinExistence type="predicted"/>
<dbReference type="EMBL" id="CM004396">
    <property type="protein sequence ID" value="OAY40048.1"/>
    <property type="molecule type" value="Genomic_DNA"/>
</dbReference>
<protein>
    <submittedName>
        <fullName evidence="3">Uncharacterized protein</fullName>
    </submittedName>
</protein>
<evidence type="ECO:0000256" key="1">
    <source>
        <dbReference type="SAM" id="Phobius"/>
    </source>
</evidence>
<dbReference type="PANTHER" id="PTHR33659:SF1">
    <property type="entry name" value="PROTEIN, PUTATIVE-RELATED"/>
    <property type="match status" value="1"/>
</dbReference>
<gene>
    <name evidence="3" type="ORF">MANES_10G145100v8</name>
</gene>
<dbReference type="AlphaFoldDB" id="A0A2C9V7L4"/>